<keyword evidence="3" id="KW-1185">Reference proteome</keyword>
<feature type="region of interest" description="Disordered" evidence="1">
    <location>
        <begin position="194"/>
        <end position="256"/>
    </location>
</feature>
<proteinExistence type="predicted"/>
<name>A0A6A6SEP3_9PLEO</name>
<evidence type="ECO:0000313" key="3">
    <source>
        <dbReference type="Proteomes" id="UP000799753"/>
    </source>
</evidence>
<gene>
    <name evidence="2" type="ORF">P280DRAFT_177914</name>
</gene>
<organism evidence="2 3">
    <name type="scientific">Massarina eburnea CBS 473.64</name>
    <dbReference type="NCBI Taxonomy" id="1395130"/>
    <lineage>
        <taxon>Eukaryota</taxon>
        <taxon>Fungi</taxon>
        <taxon>Dikarya</taxon>
        <taxon>Ascomycota</taxon>
        <taxon>Pezizomycotina</taxon>
        <taxon>Dothideomycetes</taxon>
        <taxon>Pleosporomycetidae</taxon>
        <taxon>Pleosporales</taxon>
        <taxon>Massarineae</taxon>
        <taxon>Massarinaceae</taxon>
        <taxon>Massarina</taxon>
    </lineage>
</organism>
<sequence>MPMNWTPDNDRILLLKLIETHGISVNPDVIAKAWPSDAAHRPTKRAISERFVRLRQMAGLKISVKSNPSTPSKAYVARSFGPKTPRSSAKKRKIESSESDADGHVTEEEEITPLKRKSAGVKAKSGGNDDAIRIKTEVPDNNFAGYAEDPFKDSSPFNVNRQATVVHDFNKGSLVGMGQYSGFADTLSNNAARMQLGGNDVGHQQQQRARLSREASRKASSAWKQADDEGEEKSGDDSVSDFQATVEDDGSDYGYC</sequence>
<dbReference type="EMBL" id="MU006778">
    <property type="protein sequence ID" value="KAF2644694.1"/>
    <property type="molecule type" value="Genomic_DNA"/>
</dbReference>
<dbReference type="Proteomes" id="UP000799753">
    <property type="component" value="Unassembled WGS sequence"/>
</dbReference>
<feature type="region of interest" description="Disordered" evidence="1">
    <location>
        <begin position="63"/>
        <end position="132"/>
    </location>
</feature>
<dbReference type="OrthoDB" id="5420368at2759"/>
<protein>
    <submittedName>
        <fullName evidence="2">Uncharacterized protein</fullName>
    </submittedName>
</protein>
<accession>A0A6A6SEP3</accession>
<evidence type="ECO:0000256" key="1">
    <source>
        <dbReference type="SAM" id="MobiDB-lite"/>
    </source>
</evidence>
<feature type="compositionally biased region" description="Acidic residues" evidence="1">
    <location>
        <begin position="246"/>
        <end position="256"/>
    </location>
</feature>
<dbReference type="AlphaFoldDB" id="A0A6A6SEP3"/>
<reference evidence="2" key="1">
    <citation type="journal article" date="2020" name="Stud. Mycol.">
        <title>101 Dothideomycetes genomes: a test case for predicting lifestyles and emergence of pathogens.</title>
        <authorList>
            <person name="Haridas S."/>
            <person name="Albert R."/>
            <person name="Binder M."/>
            <person name="Bloem J."/>
            <person name="Labutti K."/>
            <person name="Salamov A."/>
            <person name="Andreopoulos B."/>
            <person name="Baker S."/>
            <person name="Barry K."/>
            <person name="Bills G."/>
            <person name="Bluhm B."/>
            <person name="Cannon C."/>
            <person name="Castanera R."/>
            <person name="Culley D."/>
            <person name="Daum C."/>
            <person name="Ezra D."/>
            <person name="Gonzalez J."/>
            <person name="Henrissat B."/>
            <person name="Kuo A."/>
            <person name="Liang C."/>
            <person name="Lipzen A."/>
            <person name="Lutzoni F."/>
            <person name="Magnuson J."/>
            <person name="Mondo S."/>
            <person name="Nolan M."/>
            <person name="Ohm R."/>
            <person name="Pangilinan J."/>
            <person name="Park H.-J."/>
            <person name="Ramirez L."/>
            <person name="Alfaro M."/>
            <person name="Sun H."/>
            <person name="Tritt A."/>
            <person name="Yoshinaga Y."/>
            <person name="Zwiers L.-H."/>
            <person name="Turgeon B."/>
            <person name="Goodwin S."/>
            <person name="Spatafora J."/>
            <person name="Crous P."/>
            <person name="Grigoriev I."/>
        </authorList>
    </citation>
    <scope>NUCLEOTIDE SEQUENCE</scope>
    <source>
        <strain evidence="2">CBS 473.64</strain>
    </source>
</reference>
<evidence type="ECO:0000313" key="2">
    <source>
        <dbReference type="EMBL" id="KAF2644694.1"/>
    </source>
</evidence>